<dbReference type="PANTHER" id="PTHR12631">
    <property type="entry name" value="ALPHA-L-IDURONIDASE"/>
    <property type="match status" value="1"/>
</dbReference>
<dbReference type="InterPro" id="IPR051923">
    <property type="entry name" value="Glycosyl_Hydrolase_39"/>
</dbReference>
<feature type="domain" description="Glycosyl hydrolases family 39 N-terminal catalytic" evidence="5">
    <location>
        <begin position="94"/>
        <end position="212"/>
    </location>
</feature>
<comment type="caution">
    <text evidence="6">The sequence shown here is derived from an EMBL/GenBank/DDBJ whole genome shotgun (WGS) entry which is preliminary data.</text>
</comment>
<evidence type="ECO:0000313" key="7">
    <source>
        <dbReference type="Proteomes" id="UP001369736"/>
    </source>
</evidence>
<evidence type="ECO:0000313" key="6">
    <source>
        <dbReference type="EMBL" id="MEJ2862356.1"/>
    </source>
</evidence>
<feature type="chain" id="PRO_5046041646" description="Glycosyl hydrolases family 39 N-terminal catalytic domain-containing protein" evidence="4">
    <location>
        <begin position="37"/>
        <end position="430"/>
    </location>
</feature>
<dbReference type="PANTHER" id="PTHR12631:SF10">
    <property type="entry name" value="BETA-XYLOSIDASE-LIKE PROTEIN-RELATED"/>
    <property type="match status" value="1"/>
</dbReference>
<keyword evidence="4" id="KW-0732">Signal</keyword>
<dbReference type="PROSITE" id="PS51257">
    <property type="entry name" value="PROKAR_LIPOPROTEIN"/>
    <property type="match status" value="1"/>
</dbReference>
<evidence type="ECO:0000256" key="2">
    <source>
        <dbReference type="ARBA" id="ARBA00022801"/>
    </source>
</evidence>
<dbReference type="SUPFAM" id="SSF51445">
    <property type="entry name" value="(Trans)glycosidases"/>
    <property type="match status" value="1"/>
</dbReference>
<accession>A0ABU8M5L8</accession>
<feature type="signal peptide" evidence="4">
    <location>
        <begin position="1"/>
        <end position="36"/>
    </location>
</feature>
<sequence length="430" mass="46114">MRSQGFRWPRVVAAMSAVAALLLVAGCESGSARASAAPSNVLGPGITHTQFGAIDGDPQAANQIAAALAAQPMPQVQHIMGFGTVNPEPSPGRYDFASLDARMDFIRRSGGTPVITLCCAPDWMKGGAEGATDWSRLEVAPEPEHYQDFADLAAEISRRYPDVHHFQVWNEFKGFFNEQTKTWDGPAYTDLYNRVYDALKEVDPGNQVGGPYIEMTAPPPGVDTGPSELTGPWGLVDQRILDAFDYWNQNKNGADFVVVDGHATTEEGAPDDVTALSKIADVNRWIQGRTSLPLWWAEWYVEPDAARWPPEKRLAQRAAGLVEFARSGVATSFYWNAARNAGSPTGLWTSPSAPGGGQPEPFLATLQEFARQFPPGAPVAGVGVAPPVFGARGPRATVLVNTSDAPVTAAVEGADVELGPYEVRWVPAGV</sequence>
<name>A0ABU8M5L8_9PSEU</name>
<dbReference type="InterPro" id="IPR049166">
    <property type="entry name" value="GH39_cat"/>
</dbReference>
<evidence type="ECO:0000256" key="1">
    <source>
        <dbReference type="ARBA" id="ARBA00008875"/>
    </source>
</evidence>
<dbReference type="Pfam" id="PF01229">
    <property type="entry name" value="Glyco_hydro_39"/>
    <property type="match status" value="1"/>
</dbReference>
<keyword evidence="2" id="KW-0378">Hydrolase</keyword>
<evidence type="ECO:0000259" key="5">
    <source>
        <dbReference type="Pfam" id="PF01229"/>
    </source>
</evidence>
<comment type="similarity">
    <text evidence="1">Belongs to the glycosyl hydrolase 39 family.</text>
</comment>
<dbReference type="EMBL" id="JBBEGM010000005">
    <property type="protein sequence ID" value="MEJ2862356.1"/>
    <property type="molecule type" value="Genomic_DNA"/>
</dbReference>
<organism evidence="6 7">
    <name type="scientific">Actinomycetospora flava</name>
    <dbReference type="NCBI Taxonomy" id="3129232"/>
    <lineage>
        <taxon>Bacteria</taxon>
        <taxon>Bacillati</taxon>
        <taxon>Actinomycetota</taxon>
        <taxon>Actinomycetes</taxon>
        <taxon>Pseudonocardiales</taxon>
        <taxon>Pseudonocardiaceae</taxon>
        <taxon>Actinomycetospora</taxon>
    </lineage>
</organism>
<proteinExistence type="inferred from homology"/>
<reference evidence="6 7" key="1">
    <citation type="submission" date="2024-03" db="EMBL/GenBank/DDBJ databases">
        <title>Actinomycetospora sp. OC33-EN07, a novel actinomycete isolated from wild orchid (Aerides multiflora).</title>
        <authorList>
            <person name="Suriyachadkun C."/>
        </authorList>
    </citation>
    <scope>NUCLEOTIDE SEQUENCE [LARGE SCALE GENOMIC DNA]</scope>
    <source>
        <strain evidence="6 7">OC33-EN07</strain>
    </source>
</reference>
<dbReference type="Proteomes" id="UP001369736">
    <property type="component" value="Unassembled WGS sequence"/>
</dbReference>
<dbReference type="RefSeq" id="WP_337703730.1">
    <property type="nucleotide sequence ID" value="NZ_JBBEGM010000005.1"/>
</dbReference>
<evidence type="ECO:0000256" key="3">
    <source>
        <dbReference type="ARBA" id="ARBA00023295"/>
    </source>
</evidence>
<dbReference type="InterPro" id="IPR017853">
    <property type="entry name" value="GH"/>
</dbReference>
<keyword evidence="3" id="KW-0326">Glycosidase</keyword>
<dbReference type="Gene3D" id="3.20.20.80">
    <property type="entry name" value="Glycosidases"/>
    <property type="match status" value="1"/>
</dbReference>
<protein>
    <recommendedName>
        <fullName evidence="5">Glycosyl hydrolases family 39 N-terminal catalytic domain-containing protein</fullName>
    </recommendedName>
</protein>
<gene>
    <name evidence="6" type="ORF">WCD58_14385</name>
</gene>
<evidence type="ECO:0000256" key="4">
    <source>
        <dbReference type="SAM" id="SignalP"/>
    </source>
</evidence>
<keyword evidence="7" id="KW-1185">Reference proteome</keyword>